<feature type="domain" description="FAM194 C-terminal" evidence="1">
    <location>
        <begin position="1"/>
        <end position="178"/>
    </location>
</feature>
<evidence type="ECO:0000259" key="1">
    <source>
        <dbReference type="Pfam" id="PF14977"/>
    </source>
</evidence>
<sequence length="214" mass="23853">YPSGNLAVMVVRHKAQLACIVQEDKPSRAKIQAVFQWRGRSTCYHPSGTVWINMDTQGGQYFNQAGGRVRRWRWPNSITSSEPQAPLSPIFISLNQHVGVRILGQDKVIVSFLAMGRQAKFNVGAKVQVSSGQLQLPPRIRLSEGELLLLAVRVRILQLLDRLRGCLTFPSTKHWDKIKPPAFLTTQAWKILQLCTSAGMSSELHSSVQAIVNA</sequence>
<keyword evidence="3" id="KW-1185">Reference proteome</keyword>
<dbReference type="OrthoDB" id="527209at2759"/>
<evidence type="ECO:0000313" key="3">
    <source>
        <dbReference type="Proteomes" id="UP000627253"/>
    </source>
</evidence>
<proteinExistence type="predicted"/>
<dbReference type="AlphaFoldDB" id="A0A852IMB7"/>
<reference evidence="2" key="1">
    <citation type="submission" date="2020-02" db="EMBL/GenBank/DDBJ databases">
        <title>Bird 10,000 Genomes (B10K) Project - Family phase.</title>
        <authorList>
            <person name="Zhang G."/>
        </authorList>
    </citation>
    <scope>NUCLEOTIDE SEQUENCE</scope>
    <source>
        <strain evidence="2">B10K-DU-002-37</strain>
        <tissue evidence="2">Muscle</tissue>
    </source>
</reference>
<feature type="non-terminal residue" evidence="2">
    <location>
        <position position="214"/>
    </location>
</feature>
<protein>
    <submittedName>
        <fullName evidence="2">ERIP6 protein</fullName>
    </submittedName>
</protein>
<feature type="non-terminal residue" evidence="2">
    <location>
        <position position="1"/>
    </location>
</feature>
<dbReference type="Pfam" id="PF14977">
    <property type="entry name" value="FAM194"/>
    <property type="match status" value="1"/>
</dbReference>
<accession>A0A852IMB7</accession>
<evidence type="ECO:0000313" key="2">
    <source>
        <dbReference type="EMBL" id="NXX43375.1"/>
    </source>
</evidence>
<dbReference type="InterPro" id="IPR029281">
    <property type="entry name" value="FAM194_C"/>
</dbReference>
<comment type="caution">
    <text evidence="2">The sequence shown here is derived from an EMBL/GenBank/DDBJ whole genome shotgun (WGS) entry which is preliminary data.</text>
</comment>
<dbReference type="EMBL" id="WAAF01008532">
    <property type="protein sequence ID" value="NXX43375.1"/>
    <property type="molecule type" value="Genomic_DNA"/>
</dbReference>
<dbReference type="Proteomes" id="UP000627253">
    <property type="component" value="Unassembled WGS sequence"/>
</dbReference>
<dbReference type="PANTHER" id="PTHR23093">
    <property type="entry name" value="SIMILAR TO CHROMOSOME 3 OPEN READING FRAME 20"/>
    <property type="match status" value="1"/>
</dbReference>
<dbReference type="PANTHER" id="PTHR23093:SF18">
    <property type="entry name" value="GLUTAMATE RICH 6"/>
    <property type="match status" value="1"/>
</dbReference>
<gene>
    <name evidence="2" type="primary">Erich6</name>
    <name evidence="2" type="ORF">TRILEU_R03415</name>
</gene>
<name>A0A852IMB7_9PICI</name>
<organism evidence="2 3">
    <name type="scientific">Tricholaema leucomelas</name>
    <name type="common">pied barbet</name>
    <dbReference type="NCBI Taxonomy" id="240729"/>
    <lineage>
        <taxon>Eukaryota</taxon>
        <taxon>Metazoa</taxon>
        <taxon>Chordata</taxon>
        <taxon>Craniata</taxon>
        <taxon>Vertebrata</taxon>
        <taxon>Euteleostomi</taxon>
        <taxon>Archelosauria</taxon>
        <taxon>Archosauria</taxon>
        <taxon>Dinosauria</taxon>
        <taxon>Saurischia</taxon>
        <taxon>Theropoda</taxon>
        <taxon>Coelurosauria</taxon>
        <taxon>Aves</taxon>
        <taxon>Neognathae</taxon>
        <taxon>Neoaves</taxon>
        <taxon>Telluraves</taxon>
        <taxon>Coraciimorphae</taxon>
        <taxon>Piciformes</taxon>
        <taxon>Lybiidae</taxon>
        <taxon>Tricholaema lacrymosa</taxon>
    </lineage>
</organism>